<evidence type="ECO:0000256" key="4">
    <source>
        <dbReference type="ARBA" id="ARBA00022982"/>
    </source>
</evidence>
<reference evidence="8 9" key="1">
    <citation type="journal article" date="2019" name="Int. J. Syst. Evol. Microbiol.">
        <title>The Global Catalogue of Microorganisms (GCM) 10K type strain sequencing project: providing services to taxonomists for standard genome sequencing and annotation.</title>
        <authorList>
            <consortium name="The Broad Institute Genomics Platform"/>
            <consortium name="The Broad Institute Genome Sequencing Center for Infectious Disease"/>
            <person name="Wu L."/>
            <person name="Ma J."/>
        </authorList>
    </citation>
    <scope>NUCLEOTIDE SEQUENCE [LARGE SCALE GENOMIC DNA]</scope>
    <source>
        <strain evidence="8 9">JCM 10671</strain>
    </source>
</reference>
<keyword evidence="4" id="KW-0249">Electron transport</keyword>
<keyword evidence="5" id="KW-0408">Iron</keyword>
<dbReference type="PANTHER" id="PTHR36923:SF3">
    <property type="entry name" value="FERREDOXIN"/>
    <property type="match status" value="1"/>
</dbReference>
<organism evidence="8 9">
    <name type="scientific">Sporichthya brevicatena</name>
    <dbReference type="NCBI Taxonomy" id="171442"/>
    <lineage>
        <taxon>Bacteria</taxon>
        <taxon>Bacillati</taxon>
        <taxon>Actinomycetota</taxon>
        <taxon>Actinomycetes</taxon>
        <taxon>Sporichthyales</taxon>
        <taxon>Sporichthyaceae</taxon>
        <taxon>Sporichthya</taxon>
    </lineage>
</organism>
<keyword evidence="2" id="KW-0813">Transport</keyword>
<evidence type="ECO:0000256" key="6">
    <source>
        <dbReference type="ARBA" id="ARBA00023014"/>
    </source>
</evidence>
<evidence type="ECO:0000313" key="9">
    <source>
        <dbReference type="Proteomes" id="UP001500957"/>
    </source>
</evidence>
<dbReference type="InterPro" id="IPR051269">
    <property type="entry name" value="Fe-S_cluster_ET"/>
</dbReference>
<sequence length="64" mass="7170">MRVKVDREVCQGNARCFALAPEVYVLDDEGYNVGGEFEIDDEHGEAAFRGAAECPERAIKVFFE</sequence>
<dbReference type="PANTHER" id="PTHR36923">
    <property type="entry name" value="FERREDOXIN"/>
    <property type="match status" value="1"/>
</dbReference>
<keyword evidence="7" id="KW-0003">3Fe-4S</keyword>
<evidence type="ECO:0000256" key="3">
    <source>
        <dbReference type="ARBA" id="ARBA00022723"/>
    </source>
</evidence>
<dbReference type="SUPFAM" id="SSF54862">
    <property type="entry name" value="4Fe-4S ferredoxins"/>
    <property type="match status" value="1"/>
</dbReference>
<comment type="caution">
    <text evidence="8">The sequence shown here is derived from an EMBL/GenBank/DDBJ whole genome shotgun (WGS) entry which is preliminary data.</text>
</comment>
<protein>
    <submittedName>
        <fullName evidence="8">Ferredoxin</fullName>
    </submittedName>
</protein>
<evidence type="ECO:0000313" key="8">
    <source>
        <dbReference type="EMBL" id="GAA0617768.1"/>
    </source>
</evidence>
<dbReference type="EMBL" id="BAAAHE010000014">
    <property type="protein sequence ID" value="GAA0617768.1"/>
    <property type="molecule type" value="Genomic_DNA"/>
</dbReference>
<evidence type="ECO:0000256" key="1">
    <source>
        <dbReference type="ARBA" id="ARBA00001927"/>
    </source>
</evidence>
<keyword evidence="3" id="KW-0479">Metal-binding</keyword>
<evidence type="ECO:0000256" key="2">
    <source>
        <dbReference type="ARBA" id="ARBA00022448"/>
    </source>
</evidence>
<name>A0ABN1GRY5_9ACTN</name>
<evidence type="ECO:0000256" key="7">
    <source>
        <dbReference type="ARBA" id="ARBA00023291"/>
    </source>
</evidence>
<keyword evidence="9" id="KW-1185">Reference proteome</keyword>
<dbReference type="Gene3D" id="3.30.70.20">
    <property type="match status" value="1"/>
</dbReference>
<proteinExistence type="predicted"/>
<accession>A0ABN1GRY5</accession>
<dbReference type="Proteomes" id="UP001500957">
    <property type="component" value="Unassembled WGS sequence"/>
</dbReference>
<evidence type="ECO:0000256" key="5">
    <source>
        <dbReference type="ARBA" id="ARBA00023004"/>
    </source>
</evidence>
<keyword evidence="6" id="KW-0411">Iron-sulfur</keyword>
<dbReference type="Pfam" id="PF13459">
    <property type="entry name" value="Fer4_15"/>
    <property type="match status" value="1"/>
</dbReference>
<gene>
    <name evidence="8" type="ORF">GCM10009547_20080</name>
</gene>
<comment type="cofactor">
    <cofactor evidence="1">
        <name>[3Fe-4S] cluster</name>
        <dbReference type="ChEBI" id="CHEBI:21137"/>
    </cofactor>
</comment>
<dbReference type="RefSeq" id="WP_019875990.1">
    <property type="nucleotide sequence ID" value="NZ_BAAAHE010000014.1"/>
</dbReference>